<dbReference type="InterPro" id="IPR002509">
    <property type="entry name" value="NODB_dom"/>
</dbReference>
<dbReference type="CDD" id="cd10918">
    <property type="entry name" value="CE4_NodB_like_5s_6s"/>
    <property type="match status" value="1"/>
</dbReference>
<dbReference type="EC" id="3.5.-.-" evidence="6"/>
<feature type="region of interest" description="Disordered" evidence="3">
    <location>
        <begin position="45"/>
        <end position="85"/>
    </location>
</feature>
<dbReference type="EMBL" id="LR746496">
    <property type="protein sequence ID" value="CAA7599661.1"/>
    <property type="molecule type" value="Genomic_DNA"/>
</dbReference>
<dbReference type="Gene3D" id="3.20.20.370">
    <property type="entry name" value="Glycoside hydrolase/deacetylase"/>
    <property type="match status" value="1"/>
</dbReference>
<sequence length="306" mass="33520">MKFLGNRFGQGTQRYREVGVFISIAVVLGFLFVWHSSFPGPVPVQHASGGQPGKAGGSFSATRSDPKGVQSKATKTNPPAPAAPALTPFPKEGIPVLMYHSISTIPGNTLGVPVRQFSAEMTWLHRRGYHSLSPEELYRALTAGEKVPEKPILLTFDDGYADNYYAAWPILRANGFRATFFVITNSVGPGMMTWNRLAELVRAGNSIGSHTVHHLDLASLPAKEQEDELALSKQTIKSHLGLDVQAFCFPSGRYNTTTLQLMSKLGYRIGFTTHSGRVHLGDNPLILKRLRIYGGMPLSSFERLLP</sequence>
<keyword evidence="4" id="KW-1133">Transmembrane helix</keyword>
<keyword evidence="6" id="KW-0378">Hydrolase</keyword>
<keyword evidence="8" id="KW-1185">Reference proteome</keyword>
<reference evidence="6" key="2">
    <citation type="submission" date="2020-01" db="EMBL/GenBank/DDBJ databases">
        <authorList>
            <person name="Hornung B."/>
        </authorList>
    </citation>
    <scope>NUCLEOTIDE SEQUENCE</scope>
    <source>
        <strain evidence="6">PacBioINE</strain>
    </source>
</reference>
<accession>A0A8S0WVK5</accession>
<reference evidence="7" key="1">
    <citation type="submission" date="2014-11" db="EMBL/GenBank/DDBJ databases">
        <authorList>
            <person name="Hornung B.V."/>
        </authorList>
    </citation>
    <scope>NUCLEOTIDE SEQUENCE</scope>
    <source>
        <strain evidence="7">INE</strain>
    </source>
</reference>
<dbReference type="GO" id="GO:0016810">
    <property type="term" value="F:hydrolase activity, acting on carbon-nitrogen (but not peptide) bonds"/>
    <property type="evidence" value="ECO:0007669"/>
    <property type="project" value="InterPro"/>
</dbReference>
<evidence type="ECO:0000313" key="6">
    <source>
        <dbReference type="EMBL" id="CAA7599661.1"/>
    </source>
</evidence>
<dbReference type="InterPro" id="IPR011330">
    <property type="entry name" value="Glyco_hydro/deAcase_b/a-brl"/>
</dbReference>
<dbReference type="GO" id="GO:0005975">
    <property type="term" value="P:carbohydrate metabolic process"/>
    <property type="evidence" value="ECO:0007669"/>
    <property type="project" value="InterPro"/>
</dbReference>
<keyword evidence="4" id="KW-0812">Transmembrane</keyword>
<feature type="domain" description="NodB homology" evidence="5">
    <location>
        <begin position="150"/>
        <end position="306"/>
    </location>
</feature>
<evidence type="ECO:0000256" key="3">
    <source>
        <dbReference type="SAM" id="MobiDB-lite"/>
    </source>
</evidence>
<feature type="transmembrane region" description="Helical" evidence="4">
    <location>
        <begin position="20"/>
        <end position="38"/>
    </location>
</feature>
<evidence type="ECO:0000256" key="4">
    <source>
        <dbReference type="SAM" id="Phobius"/>
    </source>
</evidence>
<evidence type="ECO:0000256" key="1">
    <source>
        <dbReference type="ARBA" id="ARBA00004613"/>
    </source>
</evidence>
<evidence type="ECO:0000259" key="5">
    <source>
        <dbReference type="PROSITE" id="PS51677"/>
    </source>
</evidence>
<comment type="subcellular location">
    <subcellularLocation>
        <location evidence="1">Secreted</location>
    </subcellularLocation>
</comment>
<name>A0A8S0WVK5_9FIRM</name>
<dbReference type="InterPro" id="IPR051398">
    <property type="entry name" value="Polysacch_Deacetylase"/>
</dbReference>
<gene>
    <name evidence="6" type="ORF">DEACI_0287</name>
    <name evidence="7" type="ORF">DEACI_0660</name>
</gene>
<dbReference type="SUPFAM" id="SSF88713">
    <property type="entry name" value="Glycoside hydrolase/deacetylase"/>
    <property type="match status" value="1"/>
</dbReference>
<evidence type="ECO:0000313" key="7">
    <source>
        <dbReference type="EMBL" id="CEJ06213.1"/>
    </source>
</evidence>
<dbReference type="Proteomes" id="UP000836597">
    <property type="component" value="Chromosome"/>
</dbReference>
<dbReference type="RefSeq" id="WP_240983439.1">
    <property type="nucleotide sequence ID" value="NZ_CDGJ01000019.1"/>
</dbReference>
<dbReference type="AlphaFoldDB" id="A0A8S0WVK5"/>
<feature type="compositionally biased region" description="Low complexity" evidence="3">
    <location>
        <begin position="72"/>
        <end position="85"/>
    </location>
</feature>
<organism evidence="6">
    <name type="scientific">Acididesulfobacillus acetoxydans</name>
    <dbReference type="NCBI Taxonomy" id="1561005"/>
    <lineage>
        <taxon>Bacteria</taxon>
        <taxon>Bacillati</taxon>
        <taxon>Bacillota</taxon>
        <taxon>Clostridia</taxon>
        <taxon>Eubacteriales</taxon>
        <taxon>Peptococcaceae</taxon>
        <taxon>Acididesulfobacillus</taxon>
    </lineage>
</organism>
<dbReference type="PROSITE" id="PS51677">
    <property type="entry name" value="NODB"/>
    <property type="match status" value="1"/>
</dbReference>
<protein>
    <submittedName>
        <fullName evidence="6">Glycoside hydrolase/deacetylase, beta/alpha-barrel</fullName>
        <ecNumber evidence="6">3.5.-.-</ecNumber>
    </submittedName>
    <submittedName>
        <fullName evidence="7">Polysaccharide deacetylase</fullName>
    </submittedName>
</protein>
<evidence type="ECO:0000256" key="2">
    <source>
        <dbReference type="ARBA" id="ARBA00022729"/>
    </source>
</evidence>
<keyword evidence="4" id="KW-0472">Membrane</keyword>
<dbReference type="EMBL" id="CDGJ01000019">
    <property type="protein sequence ID" value="CEJ06213.1"/>
    <property type="molecule type" value="Genomic_DNA"/>
</dbReference>
<dbReference type="KEGG" id="aacx:DEACI_0287"/>
<evidence type="ECO:0000313" key="8">
    <source>
        <dbReference type="Proteomes" id="UP001071230"/>
    </source>
</evidence>
<dbReference type="Pfam" id="PF01522">
    <property type="entry name" value="Polysacc_deac_1"/>
    <property type="match status" value="1"/>
</dbReference>
<keyword evidence="2" id="KW-0732">Signal</keyword>
<dbReference type="PANTHER" id="PTHR34216">
    <property type="match status" value="1"/>
</dbReference>
<dbReference type="PANTHER" id="PTHR34216:SF3">
    <property type="entry name" value="POLY-BETA-1,6-N-ACETYL-D-GLUCOSAMINE N-DEACETYLASE"/>
    <property type="match status" value="1"/>
</dbReference>
<dbReference type="GO" id="GO:0005576">
    <property type="term" value="C:extracellular region"/>
    <property type="evidence" value="ECO:0007669"/>
    <property type="project" value="UniProtKB-SubCell"/>
</dbReference>
<proteinExistence type="predicted"/>
<dbReference type="Proteomes" id="UP001071230">
    <property type="component" value="Unassembled WGS sequence"/>
</dbReference>